<dbReference type="InterPro" id="IPR028013">
    <property type="entry name" value="DUF4437"/>
</dbReference>
<reference evidence="1 2" key="1">
    <citation type="submission" date="2016-03" db="EMBL/GenBank/DDBJ databases">
        <title>Chemosynthetic sulphur-oxidizing symbionts of marine invertebrate animals are capable of nitrogen fixation.</title>
        <authorList>
            <person name="Petersen J.M."/>
            <person name="Kemper A."/>
            <person name="Gruber-Vodicka H."/>
            <person name="Cardini U."/>
            <person name="Geest Mvander."/>
            <person name="Kleiner M."/>
            <person name="Bulgheresi S."/>
            <person name="Fussmann M."/>
            <person name="Herbold C."/>
            <person name="Seah B.K.B."/>
            <person name="Antony C.Paul."/>
            <person name="Liu D."/>
            <person name="Belitz A."/>
            <person name="Weber M."/>
        </authorList>
    </citation>
    <scope>NUCLEOTIDE SEQUENCE [LARGE SCALE GENOMIC DNA]</scope>
    <source>
        <strain evidence="1">G_D</strain>
    </source>
</reference>
<evidence type="ECO:0000313" key="2">
    <source>
        <dbReference type="Proteomes" id="UP000094849"/>
    </source>
</evidence>
<evidence type="ECO:0008006" key="3">
    <source>
        <dbReference type="Google" id="ProtNLM"/>
    </source>
</evidence>
<comment type="caution">
    <text evidence="1">The sequence shown here is derived from an EMBL/GenBank/DDBJ whole genome shotgun (WGS) entry which is preliminary data.</text>
</comment>
<gene>
    <name evidence="1" type="ORF">A3196_08815</name>
</gene>
<evidence type="ECO:0000313" key="1">
    <source>
        <dbReference type="EMBL" id="ODB96850.1"/>
    </source>
</evidence>
<dbReference type="Gene3D" id="2.60.120.10">
    <property type="entry name" value="Jelly Rolls"/>
    <property type="match status" value="1"/>
</dbReference>
<name>A0A1E2UQ11_9GAMM</name>
<protein>
    <recommendedName>
        <fullName evidence="3">DUF4437 domain-containing protein</fullName>
    </recommendedName>
</protein>
<dbReference type="Proteomes" id="UP000094849">
    <property type="component" value="Unassembled WGS sequence"/>
</dbReference>
<dbReference type="InterPro" id="IPR011051">
    <property type="entry name" value="RmlC_Cupin_sf"/>
</dbReference>
<keyword evidence="2" id="KW-1185">Reference proteome</keyword>
<sequence>MERLRNMRTFPLPAVICAVSTICFNTQLLAEPVKQVVLASEINWEQLNPLRGDKSPQAGTLWGNRKGSVPTGFLAKFVDGFSSPPHIHNVTYRAVVISGNIHNDDPDAANMWMPAGSFWTQPKGEVHITSAKGSTNIALVEIDKGPYLVLPVDKAFDSGERPINMDASNIVWVDPKGGALSSDGPKVAYLWGSLKAGQANGTYVKLPVGFEGSIKSSGSLFRAVVIKGVAQYRVSETELKHLLPGSYFGSKGASTHQVSIMAGEESLIYIHTNGNYEIVPK</sequence>
<accession>A0A1E2UQ11</accession>
<organism evidence="1 2">
    <name type="scientific">Candidatus Thiodiazotropha endoloripes</name>
    <dbReference type="NCBI Taxonomy" id="1818881"/>
    <lineage>
        <taxon>Bacteria</taxon>
        <taxon>Pseudomonadati</taxon>
        <taxon>Pseudomonadota</taxon>
        <taxon>Gammaproteobacteria</taxon>
        <taxon>Chromatiales</taxon>
        <taxon>Sedimenticolaceae</taxon>
        <taxon>Candidatus Thiodiazotropha</taxon>
    </lineage>
</organism>
<dbReference type="Pfam" id="PF14499">
    <property type="entry name" value="DUF4437"/>
    <property type="match status" value="1"/>
</dbReference>
<dbReference type="EMBL" id="LVJZ01000003">
    <property type="protein sequence ID" value="ODB96850.1"/>
    <property type="molecule type" value="Genomic_DNA"/>
</dbReference>
<dbReference type="CDD" id="cd06989">
    <property type="entry name" value="cupin_DRT102"/>
    <property type="match status" value="1"/>
</dbReference>
<dbReference type="SUPFAM" id="SSF51182">
    <property type="entry name" value="RmlC-like cupins"/>
    <property type="match status" value="1"/>
</dbReference>
<dbReference type="STRING" id="1818881.A3196_08815"/>
<proteinExistence type="predicted"/>
<dbReference type="AlphaFoldDB" id="A0A1E2UQ11"/>
<dbReference type="InterPro" id="IPR014710">
    <property type="entry name" value="RmlC-like_jellyroll"/>
</dbReference>
<dbReference type="OrthoDB" id="291085at2"/>